<name>A0ABS8WK62_DATST</name>
<evidence type="ECO:0000313" key="1">
    <source>
        <dbReference type="EMBL" id="MCE3049825.1"/>
    </source>
</evidence>
<reference evidence="1 2" key="1">
    <citation type="journal article" date="2021" name="BMC Genomics">
        <title>Datura genome reveals duplications of psychoactive alkaloid biosynthetic genes and high mutation rate following tissue culture.</title>
        <authorList>
            <person name="Rajewski A."/>
            <person name="Carter-House D."/>
            <person name="Stajich J."/>
            <person name="Litt A."/>
        </authorList>
    </citation>
    <scope>NUCLEOTIDE SEQUENCE [LARGE SCALE GENOMIC DNA]</scope>
    <source>
        <strain evidence="1">AR-01</strain>
    </source>
</reference>
<protein>
    <submittedName>
        <fullName evidence="1">Uncharacterized protein</fullName>
    </submittedName>
</protein>
<keyword evidence="2" id="KW-1185">Reference proteome</keyword>
<dbReference type="EMBL" id="JACEIK010007168">
    <property type="protein sequence ID" value="MCE3049825.1"/>
    <property type="molecule type" value="Genomic_DNA"/>
</dbReference>
<sequence>MGDMDEEAGVKNLAQAGFASTIRLSPIVENTNFNVTSTMLHLLSMMGLFGGLAHKDPNRPIILLTSPKNISVEDFFLFSYGRSYYLLVELLECFNYIMGRKHF</sequence>
<proteinExistence type="predicted"/>
<dbReference type="Proteomes" id="UP000823775">
    <property type="component" value="Unassembled WGS sequence"/>
</dbReference>
<gene>
    <name evidence="1" type="ORF">HAX54_045852</name>
</gene>
<organism evidence="1 2">
    <name type="scientific">Datura stramonium</name>
    <name type="common">Jimsonweed</name>
    <name type="synonym">Common thornapple</name>
    <dbReference type="NCBI Taxonomy" id="4076"/>
    <lineage>
        <taxon>Eukaryota</taxon>
        <taxon>Viridiplantae</taxon>
        <taxon>Streptophyta</taxon>
        <taxon>Embryophyta</taxon>
        <taxon>Tracheophyta</taxon>
        <taxon>Spermatophyta</taxon>
        <taxon>Magnoliopsida</taxon>
        <taxon>eudicotyledons</taxon>
        <taxon>Gunneridae</taxon>
        <taxon>Pentapetalae</taxon>
        <taxon>asterids</taxon>
        <taxon>lamiids</taxon>
        <taxon>Solanales</taxon>
        <taxon>Solanaceae</taxon>
        <taxon>Solanoideae</taxon>
        <taxon>Datureae</taxon>
        <taxon>Datura</taxon>
    </lineage>
</organism>
<evidence type="ECO:0000313" key="2">
    <source>
        <dbReference type="Proteomes" id="UP000823775"/>
    </source>
</evidence>
<accession>A0ABS8WK62</accession>
<comment type="caution">
    <text evidence="1">The sequence shown here is derived from an EMBL/GenBank/DDBJ whole genome shotgun (WGS) entry which is preliminary data.</text>
</comment>